<evidence type="ECO:0000256" key="1">
    <source>
        <dbReference type="SAM" id="Phobius"/>
    </source>
</evidence>
<dbReference type="EMBL" id="KQ982003">
    <property type="protein sequence ID" value="KYN30696.1"/>
    <property type="molecule type" value="Genomic_DNA"/>
</dbReference>
<dbReference type="Proteomes" id="UP000078541">
    <property type="component" value="Unassembled WGS sequence"/>
</dbReference>
<name>A0A151JTB4_9HYME</name>
<feature type="transmembrane region" description="Helical" evidence="1">
    <location>
        <begin position="56"/>
        <end position="75"/>
    </location>
</feature>
<proteinExistence type="predicted"/>
<keyword evidence="3" id="KW-1185">Reference proteome</keyword>
<keyword evidence="1" id="KW-0472">Membrane</keyword>
<protein>
    <submittedName>
        <fullName evidence="2">Uncharacterized protein</fullName>
    </submittedName>
</protein>
<feature type="transmembrane region" description="Helical" evidence="1">
    <location>
        <begin position="6"/>
        <end position="24"/>
    </location>
</feature>
<gene>
    <name evidence="2" type="ORF">ALC56_14994</name>
</gene>
<feature type="non-terminal residue" evidence="2">
    <location>
        <position position="1"/>
    </location>
</feature>
<evidence type="ECO:0000313" key="2">
    <source>
        <dbReference type="EMBL" id="KYN30696.1"/>
    </source>
</evidence>
<keyword evidence="1" id="KW-1133">Transmembrane helix</keyword>
<dbReference type="AlphaFoldDB" id="A0A151JTB4"/>
<sequence>LGEKKLIFLISPYLFTGIVLIFDYRKPTFSGRFLNFNLNHPISQKKGTIFSLVDRSFLAASILSLGFFRGLFVLVKQDEGIFDIFAEVDDLFVGKGADDGHIGESVDLSIGESVDLSIGESVDLSIGESVDLSIGEGIDSDVKCTMMQMTKS</sequence>
<reference evidence="2 3" key="1">
    <citation type="submission" date="2016-03" db="EMBL/GenBank/DDBJ databases">
        <title>Trachymyrmex septentrionalis WGS genome.</title>
        <authorList>
            <person name="Nygaard S."/>
            <person name="Hu H."/>
            <person name="Boomsma J."/>
            <person name="Zhang G."/>
        </authorList>
    </citation>
    <scope>NUCLEOTIDE SEQUENCE [LARGE SCALE GENOMIC DNA]</scope>
    <source>
        <strain evidence="2">Tsep2-gDNA-1</strain>
        <tissue evidence="2">Whole body</tissue>
    </source>
</reference>
<evidence type="ECO:0000313" key="3">
    <source>
        <dbReference type="Proteomes" id="UP000078541"/>
    </source>
</evidence>
<dbReference type="STRING" id="34720.A0A151JTB4"/>
<organism evidence="2 3">
    <name type="scientific">Trachymyrmex septentrionalis</name>
    <dbReference type="NCBI Taxonomy" id="34720"/>
    <lineage>
        <taxon>Eukaryota</taxon>
        <taxon>Metazoa</taxon>
        <taxon>Ecdysozoa</taxon>
        <taxon>Arthropoda</taxon>
        <taxon>Hexapoda</taxon>
        <taxon>Insecta</taxon>
        <taxon>Pterygota</taxon>
        <taxon>Neoptera</taxon>
        <taxon>Endopterygota</taxon>
        <taxon>Hymenoptera</taxon>
        <taxon>Apocrita</taxon>
        <taxon>Aculeata</taxon>
        <taxon>Formicoidea</taxon>
        <taxon>Formicidae</taxon>
        <taxon>Myrmicinae</taxon>
        <taxon>Trachymyrmex</taxon>
    </lineage>
</organism>
<accession>A0A151JTB4</accession>
<keyword evidence="1" id="KW-0812">Transmembrane</keyword>